<keyword evidence="7" id="KW-0677">Repeat</keyword>
<organism evidence="17 18">
    <name type="scientific">Anser brachyrhynchus</name>
    <name type="common">Pink-footed goose</name>
    <dbReference type="NCBI Taxonomy" id="132585"/>
    <lineage>
        <taxon>Eukaryota</taxon>
        <taxon>Metazoa</taxon>
        <taxon>Chordata</taxon>
        <taxon>Craniata</taxon>
        <taxon>Vertebrata</taxon>
        <taxon>Euteleostomi</taxon>
        <taxon>Archelosauria</taxon>
        <taxon>Archosauria</taxon>
        <taxon>Dinosauria</taxon>
        <taxon>Saurischia</taxon>
        <taxon>Theropoda</taxon>
        <taxon>Coelurosauria</taxon>
        <taxon>Aves</taxon>
        <taxon>Neognathae</taxon>
        <taxon>Galloanserae</taxon>
        <taxon>Anseriformes</taxon>
        <taxon>Anatidae</taxon>
        <taxon>Anserinae</taxon>
        <taxon>Anser</taxon>
    </lineage>
</organism>
<keyword evidence="4" id="KW-0245">EGF-like domain</keyword>
<dbReference type="PRINTS" id="PR00249">
    <property type="entry name" value="GPCRSECRETIN"/>
</dbReference>
<dbReference type="GO" id="GO:0007189">
    <property type="term" value="P:adenylate cyclase-activating G protein-coupled receptor signaling pathway"/>
    <property type="evidence" value="ECO:0007669"/>
    <property type="project" value="TreeGrafter"/>
</dbReference>
<keyword evidence="9 14" id="KW-1133">Transmembrane helix</keyword>
<comment type="subcellular location">
    <subcellularLocation>
        <location evidence="1">Cell membrane</location>
        <topology evidence="1">Multi-pass membrane protein</topology>
    </subcellularLocation>
</comment>
<dbReference type="Ensembl" id="ENSABRT00000029192.1">
    <property type="protein sequence ID" value="ENSABRP00000020747.1"/>
    <property type="gene ID" value="ENSABRG00000017667.1"/>
</dbReference>
<dbReference type="Pfam" id="PF00002">
    <property type="entry name" value="7tm_2"/>
    <property type="match status" value="1"/>
</dbReference>
<dbReference type="SMART" id="SM00303">
    <property type="entry name" value="GPS"/>
    <property type="match status" value="1"/>
</dbReference>
<dbReference type="InterPro" id="IPR017981">
    <property type="entry name" value="GPCR_2-like_7TM"/>
</dbReference>
<dbReference type="PANTHER" id="PTHR12011:SF433">
    <property type="entry name" value="ADHESION G PROTEIN-COUPLED RECEPTOR E1-LIKE-RELATED"/>
    <property type="match status" value="1"/>
</dbReference>
<evidence type="ECO:0000256" key="3">
    <source>
        <dbReference type="ARBA" id="ARBA00022475"/>
    </source>
</evidence>
<keyword evidence="5 14" id="KW-0812">Transmembrane</keyword>
<keyword evidence="8" id="KW-0106">Calcium</keyword>
<evidence type="ECO:0000256" key="5">
    <source>
        <dbReference type="ARBA" id="ARBA00022692"/>
    </source>
</evidence>
<evidence type="ECO:0000256" key="8">
    <source>
        <dbReference type="ARBA" id="ARBA00022837"/>
    </source>
</evidence>
<dbReference type="GeneTree" id="ENSGT00940000162163"/>
<dbReference type="Proteomes" id="UP000694426">
    <property type="component" value="Unplaced"/>
</dbReference>
<dbReference type="PROSITE" id="PS50221">
    <property type="entry name" value="GAIN_B"/>
    <property type="match status" value="1"/>
</dbReference>
<accession>A0A8B9CJR1</accession>
<dbReference type="PANTHER" id="PTHR12011">
    <property type="entry name" value="ADHESION G-PROTEIN COUPLED RECEPTOR"/>
    <property type="match status" value="1"/>
</dbReference>
<dbReference type="PRINTS" id="PR01128">
    <property type="entry name" value="EMR1HORMONER"/>
</dbReference>
<evidence type="ECO:0000313" key="17">
    <source>
        <dbReference type="Ensembl" id="ENSABRP00000020747.1"/>
    </source>
</evidence>
<evidence type="ECO:0000256" key="10">
    <source>
        <dbReference type="ARBA" id="ARBA00023136"/>
    </source>
</evidence>
<feature type="domain" description="G-protein coupled receptors family 2 profile 2" evidence="16">
    <location>
        <begin position="506"/>
        <end position="751"/>
    </location>
</feature>
<reference evidence="17" key="2">
    <citation type="submission" date="2025-09" db="UniProtKB">
        <authorList>
            <consortium name="Ensembl"/>
        </authorList>
    </citation>
    <scope>IDENTIFICATION</scope>
</reference>
<evidence type="ECO:0000313" key="18">
    <source>
        <dbReference type="Proteomes" id="UP000694426"/>
    </source>
</evidence>
<reference evidence="17" key="1">
    <citation type="submission" date="2025-08" db="UniProtKB">
        <authorList>
            <consortium name="Ensembl"/>
        </authorList>
    </citation>
    <scope>IDENTIFICATION</scope>
</reference>
<evidence type="ECO:0000256" key="6">
    <source>
        <dbReference type="ARBA" id="ARBA00022729"/>
    </source>
</evidence>
<feature type="transmembrane region" description="Helical" evidence="14">
    <location>
        <begin position="730"/>
        <end position="750"/>
    </location>
</feature>
<dbReference type="InterPro" id="IPR001740">
    <property type="entry name" value="GPCR_2_EMR1-like_rcpt"/>
</dbReference>
<evidence type="ECO:0000256" key="4">
    <source>
        <dbReference type="ARBA" id="ARBA00022536"/>
    </source>
</evidence>
<dbReference type="PROSITE" id="PS50261">
    <property type="entry name" value="G_PROTEIN_RECEP_F2_4"/>
    <property type="match status" value="1"/>
</dbReference>
<comment type="similarity">
    <text evidence="2">Belongs to the G-protein coupled receptor 2 family. Adhesion G-protein coupled receptor (ADGR) subfamily.</text>
</comment>
<protein>
    <recommendedName>
        <fullName evidence="19">Adhesion G protein-coupled receptor E3</fullName>
    </recommendedName>
</protein>
<dbReference type="GO" id="GO:0007166">
    <property type="term" value="P:cell surface receptor signaling pathway"/>
    <property type="evidence" value="ECO:0007669"/>
    <property type="project" value="InterPro"/>
</dbReference>
<feature type="region of interest" description="Disordered" evidence="13">
    <location>
        <begin position="89"/>
        <end position="114"/>
    </location>
</feature>
<evidence type="ECO:0000256" key="7">
    <source>
        <dbReference type="ARBA" id="ARBA00022737"/>
    </source>
</evidence>
<evidence type="ECO:0000256" key="2">
    <source>
        <dbReference type="ARBA" id="ARBA00007343"/>
    </source>
</evidence>
<keyword evidence="12" id="KW-0325">Glycoprotein</keyword>
<feature type="transmembrane region" description="Helical" evidence="14">
    <location>
        <begin position="543"/>
        <end position="563"/>
    </location>
</feature>
<dbReference type="CDD" id="cd15439">
    <property type="entry name" value="7tmB2_EMR"/>
    <property type="match status" value="1"/>
</dbReference>
<feature type="transmembrane region" description="Helical" evidence="14">
    <location>
        <begin position="508"/>
        <end position="531"/>
    </location>
</feature>
<dbReference type="InterPro" id="IPR000832">
    <property type="entry name" value="GPCR_2_secretin-like"/>
</dbReference>
<dbReference type="InterPro" id="IPR046338">
    <property type="entry name" value="GAIN_dom_sf"/>
</dbReference>
<feature type="transmembrane region" description="Helical" evidence="14">
    <location>
        <begin position="575"/>
        <end position="596"/>
    </location>
</feature>
<evidence type="ECO:0000256" key="13">
    <source>
        <dbReference type="SAM" id="MobiDB-lite"/>
    </source>
</evidence>
<keyword evidence="11" id="KW-1015">Disulfide bond</keyword>
<evidence type="ECO:0000256" key="9">
    <source>
        <dbReference type="ARBA" id="ARBA00022989"/>
    </source>
</evidence>
<name>A0A8B9CJR1_9AVES</name>
<dbReference type="Pfam" id="PF01825">
    <property type="entry name" value="GPS"/>
    <property type="match status" value="1"/>
</dbReference>
<feature type="domain" description="GAIN-B" evidence="15">
    <location>
        <begin position="347"/>
        <end position="500"/>
    </location>
</feature>
<evidence type="ECO:0000256" key="14">
    <source>
        <dbReference type="SAM" id="Phobius"/>
    </source>
</evidence>
<evidence type="ECO:0008006" key="19">
    <source>
        <dbReference type="Google" id="ProtNLM"/>
    </source>
</evidence>
<dbReference type="AlphaFoldDB" id="A0A8B9CJR1"/>
<feature type="transmembrane region" description="Helical" evidence="14">
    <location>
        <begin position="700"/>
        <end position="718"/>
    </location>
</feature>
<evidence type="ECO:0000259" key="15">
    <source>
        <dbReference type="PROSITE" id="PS50221"/>
    </source>
</evidence>
<feature type="transmembrane region" description="Helical" evidence="14">
    <location>
        <begin position="655"/>
        <end position="680"/>
    </location>
</feature>
<dbReference type="Gene3D" id="2.60.220.50">
    <property type="match status" value="1"/>
</dbReference>
<feature type="compositionally biased region" description="Pro residues" evidence="13">
    <location>
        <begin position="101"/>
        <end position="111"/>
    </location>
</feature>
<evidence type="ECO:0000256" key="1">
    <source>
        <dbReference type="ARBA" id="ARBA00004651"/>
    </source>
</evidence>
<sequence>MGSLSLGRDPGIWVGYKDVVMGSRGCAYGVAVTREGPRYYGKDEVTGSLSLGRDPGIRVGDKDVVMGSGGCGYGVTVIRKRLGHPDKDKVMGSLSLGGDPSVPPGTRPPGPQVSRGGSLVTALRCHEWPRASARSEAGEWKGEGSGFGAEQWFWGRPVLLPLCHQCRGATASPSLVMGYPHLAACLWALCCLLSLLHAAAGTASTLQCDTQSCSASSCCLGLPRTSSRQQGGGRWVCRCPHGMVHTVQNSAVVCQEACNVTTQEIIRELCKEKKSSPLCSQLLNTTEDLKETCDTTKEGLQAVLSQLQNMVMKEQCNQRGAIATTQLMENMEAIVLQAGRGGILELNTTTIQAKTELVNGKCNTSGWELELNVDEEKLNINCRMLPTNTEAVAFIVYKGLGDLLNNITELPQWVLNSHVVGGTVGQVNITFPVTFDITLKHQKIPREGEELLCVSWKLNGSKGQWTPEGCLRVGGDNSNSICACKHFSTFAVLMNRKNEMHENYGLDVVTYVGLSVSLLCLFLTIVTFILCRSLWSISISLHLQLSICLFIADFLLLVAEHLTTKELACKIIAGFLHYFFLASFAWMFLEGLHLFLTVRNLRVLNYINANRFKRRYIYPVGYGLPAIVVATSAAIHPKGYGTKQHCWLNTEGGFIWSFVGPVCVIILINLTFFLITLWTLQKRLSSLNADVTAIKNTRLMTFKALAHVCILGCTWGVGLLQAPGRDVVDFVFTIINSLQGTFIFLVHCVLNRQVTEHYRRWFRVLGRSPKPQEMPTTEMRITYVTVRVPGPPRTPFLRVFGGLARN</sequence>
<evidence type="ECO:0000256" key="12">
    <source>
        <dbReference type="ARBA" id="ARBA00023180"/>
    </source>
</evidence>
<keyword evidence="3" id="KW-1003">Cell membrane</keyword>
<evidence type="ECO:0000259" key="16">
    <source>
        <dbReference type="PROSITE" id="PS50261"/>
    </source>
</evidence>
<dbReference type="InterPro" id="IPR057244">
    <property type="entry name" value="GAIN_B"/>
</dbReference>
<keyword evidence="10 14" id="KW-0472">Membrane</keyword>
<proteinExistence type="inferred from homology"/>
<dbReference type="GO" id="GO:0004930">
    <property type="term" value="F:G protein-coupled receptor activity"/>
    <property type="evidence" value="ECO:0007669"/>
    <property type="project" value="InterPro"/>
</dbReference>
<keyword evidence="18" id="KW-1185">Reference proteome</keyword>
<feature type="transmembrane region" description="Helical" evidence="14">
    <location>
        <begin position="616"/>
        <end position="635"/>
    </location>
</feature>
<dbReference type="FunFam" id="1.20.1070.10:FF:000054">
    <property type="entry name" value="Adhesion G protein-coupled receptor E3"/>
    <property type="match status" value="1"/>
</dbReference>
<dbReference type="GO" id="GO:0005886">
    <property type="term" value="C:plasma membrane"/>
    <property type="evidence" value="ECO:0007669"/>
    <property type="project" value="UniProtKB-SubCell"/>
</dbReference>
<evidence type="ECO:0000256" key="11">
    <source>
        <dbReference type="ARBA" id="ARBA00023157"/>
    </source>
</evidence>
<dbReference type="Gene3D" id="1.20.1070.10">
    <property type="entry name" value="Rhodopsin 7-helix transmembrane proteins"/>
    <property type="match status" value="1"/>
</dbReference>
<keyword evidence="6" id="KW-0732">Signal</keyword>
<dbReference type="InterPro" id="IPR000203">
    <property type="entry name" value="GPS"/>
</dbReference>